<evidence type="ECO:0000313" key="1">
    <source>
        <dbReference type="EMBL" id="CAA9432357.1"/>
    </source>
</evidence>
<dbReference type="SUPFAM" id="SSF53474">
    <property type="entry name" value="alpha/beta-Hydrolases"/>
    <property type="match status" value="1"/>
</dbReference>
<accession>A0A6J4Q3Y9</accession>
<dbReference type="Gene3D" id="3.40.50.1820">
    <property type="entry name" value="alpha/beta hydrolase"/>
    <property type="match status" value="1"/>
</dbReference>
<protein>
    <recommendedName>
        <fullName evidence="2">AB hydrolase-1 domain-containing protein</fullName>
    </recommendedName>
</protein>
<name>A0A6J4Q3Y9_9PSEU</name>
<organism evidence="1">
    <name type="scientific">uncultured Pseudonocardia sp</name>
    <dbReference type="NCBI Taxonomy" id="211455"/>
    <lineage>
        <taxon>Bacteria</taxon>
        <taxon>Bacillati</taxon>
        <taxon>Actinomycetota</taxon>
        <taxon>Actinomycetes</taxon>
        <taxon>Pseudonocardiales</taxon>
        <taxon>Pseudonocardiaceae</taxon>
        <taxon>Pseudonocardia</taxon>
        <taxon>environmental samples</taxon>
    </lineage>
</organism>
<dbReference type="AlphaFoldDB" id="A0A6J4Q3Y9"/>
<feature type="non-terminal residue" evidence="1">
    <location>
        <position position="198"/>
    </location>
</feature>
<proteinExistence type="predicted"/>
<dbReference type="InterPro" id="IPR029058">
    <property type="entry name" value="AB_hydrolase_fold"/>
</dbReference>
<reference evidence="1" key="1">
    <citation type="submission" date="2020-02" db="EMBL/GenBank/DDBJ databases">
        <authorList>
            <person name="Meier V. D."/>
        </authorList>
    </citation>
    <scope>NUCLEOTIDE SEQUENCE</scope>
    <source>
        <strain evidence="1">AVDCRST_MAG66</strain>
    </source>
</reference>
<dbReference type="EMBL" id="CADCUS010000486">
    <property type="protein sequence ID" value="CAA9432357.1"/>
    <property type="molecule type" value="Genomic_DNA"/>
</dbReference>
<evidence type="ECO:0008006" key="2">
    <source>
        <dbReference type="Google" id="ProtNLM"/>
    </source>
</evidence>
<sequence>MAERAGTEEGRLAGGLPYLRLGSGPDLVLLDGFNPCNGNPTGLARRSILLMLRALAESSTVWLVNRRPGVPEGVSMADLAAEHATALADRFGAPVDVLGVSTGGSVGLQLAAAHPTVVRRLVITGAAHRVGDLGRRIMVRVAELHERGESRAAHREHVRMSAASPWRQLLLGDLQWLVEPLVFGRGIDRSDLVRTLRA</sequence>
<gene>
    <name evidence="1" type="ORF">AVDCRST_MAG66-3388</name>
</gene>